<accession>A0A6I4UYM6</accession>
<comment type="caution">
    <text evidence="2">The sequence shown here is derived from an EMBL/GenBank/DDBJ whole genome shotgun (WGS) entry which is preliminary data.</text>
</comment>
<gene>
    <name evidence="2" type="ORF">GRI43_06715</name>
</gene>
<dbReference type="RefSeq" id="WP_160730241.1">
    <property type="nucleotide sequence ID" value="NZ_WTYP01000001.1"/>
</dbReference>
<dbReference type="EMBL" id="WTYP01000001">
    <property type="protein sequence ID" value="MXP47079.1"/>
    <property type="molecule type" value="Genomic_DNA"/>
</dbReference>
<evidence type="ECO:0000313" key="2">
    <source>
        <dbReference type="EMBL" id="MXP47079.1"/>
    </source>
</evidence>
<keyword evidence="3" id="KW-1185">Reference proteome</keyword>
<feature type="transmembrane region" description="Helical" evidence="1">
    <location>
        <begin position="46"/>
        <end position="71"/>
    </location>
</feature>
<name>A0A6I4UYM6_9SPHN</name>
<keyword evidence="1" id="KW-0472">Membrane</keyword>
<evidence type="ECO:0000256" key="1">
    <source>
        <dbReference type="SAM" id="Phobius"/>
    </source>
</evidence>
<dbReference type="OrthoDB" id="7585827at2"/>
<protein>
    <submittedName>
        <fullName evidence="2">Uncharacterized protein</fullName>
    </submittedName>
</protein>
<organism evidence="2 3">
    <name type="scientific">Pontixanthobacter luteolus</name>
    <dbReference type="NCBI Taxonomy" id="295089"/>
    <lineage>
        <taxon>Bacteria</taxon>
        <taxon>Pseudomonadati</taxon>
        <taxon>Pseudomonadota</taxon>
        <taxon>Alphaproteobacteria</taxon>
        <taxon>Sphingomonadales</taxon>
        <taxon>Erythrobacteraceae</taxon>
        <taxon>Pontixanthobacter</taxon>
    </lineage>
</organism>
<feature type="transmembrane region" description="Helical" evidence="1">
    <location>
        <begin position="16"/>
        <end position="34"/>
    </location>
</feature>
<keyword evidence="1" id="KW-1133">Transmembrane helix</keyword>
<dbReference type="Proteomes" id="UP000471435">
    <property type="component" value="Unassembled WGS sequence"/>
</dbReference>
<dbReference type="AlphaFoldDB" id="A0A6I4UYM6"/>
<reference evidence="2 3" key="1">
    <citation type="submission" date="2019-12" db="EMBL/GenBank/DDBJ databases">
        <title>Genomic-based taxomic classification of the family Erythrobacteraceae.</title>
        <authorList>
            <person name="Xu L."/>
        </authorList>
    </citation>
    <scope>NUCLEOTIDE SEQUENCE [LARGE SCALE GENOMIC DNA]</scope>
    <source>
        <strain evidence="2 3">SW-109</strain>
    </source>
</reference>
<keyword evidence="1" id="KW-0812">Transmembrane</keyword>
<evidence type="ECO:0000313" key="3">
    <source>
        <dbReference type="Proteomes" id="UP000471435"/>
    </source>
</evidence>
<proteinExistence type="predicted"/>
<sequence>MNAIANHLLFASEAELVGLGGAAMLVMAVIALWAERRRARTARFDNVGWVPWTSIFVFCTMIGSAMMLLAIKSFAAV</sequence>